<dbReference type="InterPro" id="IPR051706">
    <property type="entry name" value="Glycosyltransferase_domain"/>
</dbReference>
<dbReference type="PANTHER" id="PTHR32385">
    <property type="entry name" value="MANNOSYL PHOSPHORYLINOSITOL CERAMIDE SYNTHASE"/>
    <property type="match status" value="1"/>
</dbReference>
<dbReference type="SUPFAM" id="SSF53448">
    <property type="entry name" value="Nucleotide-diphospho-sugar transferases"/>
    <property type="match status" value="1"/>
</dbReference>
<dbReference type="GO" id="GO:0000030">
    <property type="term" value="F:mannosyltransferase activity"/>
    <property type="evidence" value="ECO:0007669"/>
    <property type="project" value="TreeGrafter"/>
</dbReference>
<dbReference type="PANTHER" id="PTHR32385:SF15">
    <property type="entry name" value="INOSITOL PHOSPHOCERAMIDE MANNOSYLTRANSFERASE 1"/>
    <property type="match status" value="1"/>
</dbReference>
<dbReference type="Pfam" id="PF04488">
    <property type="entry name" value="Gly_transf_sug"/>
    <property type="match status" value="1"/>
</dbReference>
<name>A0A6C0JQX7_9ZZZZ</name>
<organism evidence="2">
    <name type="scientific">viral metagenome</name>
    <dbReference type="NCBI Taxonomy" id="1070528"/>
    <lineage>
        <taxon>unclassified sequences</taxon>
        <taxon>metagenomes</taxon>
        <taxon>organismal metagenomes</taxon>
    </lineage>
</organism>
<sequence>MIPKIIHQTWKSNNLPTIFQKIYDYNKLTNNNFEYMLWTDDNSGLYIDEFIRKEYPKIYEIYQKIELGVQKSDIARIAILHHYGGVYIDLDILLLKNIENLFDYNLDKLYFALEPKEQSEYLWKKDNYICNAFFACSPKNILVGKMLDSIVDIYEKFGDVIFNKFNVFGSDIFKFIAASANALNLSDKYSILDRKLIYPINDIKLDTLDCSLDDLKKLKLGDYGDSFMVHLWIHSNFEGKNMLYTFNYNEKIDIHKNIYNFFKEMYPNNKSILIDNNYIQEFP</sequence>
<dbReference type="Gene3D" id="3.90.550.20">
    <property type="match status" value="1"/>
</dbReference>
<dbReference type="GO" id="GO:0051999">
    <property type="term" value="P:mannosyl-inositol phosphorylceramide biosynthetic process"/>
    <property type="evidence" value="ECO:0007669"/>
    <property type="project" value="TreeGrafter"/>
</dbReference>
<dbReference type="InterPro" id="IPR029044">
    <property type="entry name" value="Nucleotide-diphossugar_trans"/>
</dbReference>
<evidence type="ECO:0000256" key="1">
    <source>
        <dbReference type="ARBA" id="ARBA00022679"/>
    </source>
</evidence>
<evidence type="ECO:0008006" key="3">
    <source>
        <dbReference type="Google" id="ProtNLM"/>
    </source>
</evidence>
<reference evidence="2" key="1">
    <citation type="journal article" date="2020" name="Nature">
        <title>Giant virus diversity and host interactions through global metagenomics.</title>
        <authorList>
            <person name="Schulz F."/>
            <person name="Roux S."/>
            <person name="Paez-Espino D."/>
            <person name="Jungbluth S."/>
            <person name="Walsh D.A."/>
            <person name="Denef V.J."/>
            <person name="McMahon K.D."/>
            <person name="Konstantinidis K.T."/>
            <person name="Eloe-Fadrosh E.A."/>
            <person name="Kyrpides N.C."/>
            <person name="Woyke T."/>
        </authorList>
    </citation>
    <scope>NUCLEOTIDE SEQUENCE</scope>
    <source>
        <strain evidence="2">GVMAG-S-1040241-154</strain>
    </source>
</reference>
<evidence type="ECO:0000313" key="2">
    <source>
        <dbReference type="EMBL" id="QHU07291.1"/>
    </source>
</evidence>
<accession>A0A6C0JQX7</accession>
<keyword evidence="1" id="KW-0808">Transferase</keyword>
<protein>
    <recommendedName>
        <fullName evidence="3">Alpha 1,4-glycosyltransferase domain-containing protein</fullName>
    </recommendedName>
</protein>
<dbReference type="AlphaFoldDB" id="A0A6C0JQX7"/>
<dbReference type="EMBL" id="MN740684">
    <property type="protein sequence ID" value="QHU07291.1"/>
    <property type="molecule type" value="Genomic_DNA"/>
</dbReference>
<dbReference type="InterPro" id="IPR007577">
    <property type="entry name" value="GlycoTrfase_DXD_sugar-bd_CS"/>
</dbReference>
<proteinExistence type="predicted"/>
<dbReference type="GO" id="GO:0016020">
    <property type="term" value="C:membrane"/>
    <property type="evidence" value="ECO:0007669"/>
    <property type="project" value="GOC"/>
</dbReference>